<sequence>MGPTARHPVSSWSAGLNGTVSRRRRPLRLRLVLMLLAVAALVLAPALSPPVVLAAPAVPLPPQTNLPVTEGQVTASLDSLAPEVLSGGEDLVVTGTIANGTTTPLTDPVLVVQVQQSTPVSASELSSWLAGNRDVYLRTALIETLPATIQPGESTGFSLTVPAASLPLSDPGQWGPRGVQVAVTQDHVSLAADRSYLLWQQADETQPTGVLALLPVTASPAELQVLSRLKEPRWSPPEPSATAAPGTPSPGQTAEASPSAGPAQTPEPGTPAATAAPEAPQEPVEADALLTAMVTRMTALLELAQPGVVLGVDPAVLEVLGVLQEEPAAAADSTPAPAVGAPDSPAPEGGVQATAVAPGGEQPEQGASAQPSPAPSGSPAPSPTASPGSKAAPSPVAVLRERLVAAVAAGDVVALPWADADEAALAHAGESTLLAQAHSRADASALAGLGARRDVSWPAATALDQQTLSALPASSTLVLAPPGSLEVSEDLTYTPSGLTTVEGRVLLLPDTAACASIKAVLPPGAGVVDPARASLNELDSRQLLRAQTAIMARQLPLLSRDLVVSVDRVTATGTDPQVLGARLQALTSSPWTVPLGLEDLRQHAAVISQTSRGSWPREVQRTPLGQASPEGNEISVEELAAARDSATTLAAVGSTVPSPGELLGQEAEVVAWAVSSAWRADPALRGQMLSQVQDSAQQLRTAINPQPSSTINLISQQANLPVRIGSSLTQDATVQVTLESSSTRLQPDGPVTATIPASGEAMVLVPVKAVGSGDVMLTINVKAPDGSQVSTPATVHIRVHAEWESLGTRVLTGVLVVLLVVGVIRTVRRGRRSSGLQQAGGGPDSPGPLTLREDPL</sequence>
<accession>A0A7T7S287</accession>
<keyword evidence="2" id="KW-1133">Transmembrane helix</keyword>
<proteinExistence type="predicted"/>
<feature type="compositionally biased region" description="Pro residues" evidence="1">
    <location>
        <begin position="372"/>
        <end position="384"/>
    </location>
</feature>
<dbReference type="EMBL" id="CP066802">
    <property type="protein sequence ID" value="QQM67332.1"/>
    <property type="molecule type" value="Genomic_DNA"/>
</dbReference>
<dbReference type="AlphaFoldDB" id="A0A7T7S287"/>
<feature type="region of interest" description="Disordered" evidence="1">
    <location>
        <begin position="328"/>
        <end position="393"/>
    </location>
</feature>
<keyword evidence="2" id="KW-0812">Transmembrane</keyword>
<feature type="transmembrane region" description="Helical" evidence="2">
    <location>
        <begin position="806"/>
        <end position="824"/>
    </location>
</feature>
<feature type="compositionally biased region" description="Low complexity" evidence="1">
    <location>
        <begin position="240"/>
        <end position="282"/>
    </location>
</feature>
<feature type="region of interest" description="Disordered" evidence="1">
    <location>
        <begin position="832"/>
        <end position="856"/>
    </location>
</feature>
<evidence type="ECO:0000313" key="4">
    <source>
        <dbReference type="Proteomes" id="UP000595895"/>
    </source>
</evidence>
<gene>
    <name evidence="3" type="ORF">JG540_10130</name>
</gene>
<evidence type="ECO:0000256" key="1">
    <source>
        <dbReference type="SAM" id="MobiDB-lite"/>
    </source>
</evidence>
<feature type="compositionally biased region" description="Low complexity" evidence="1">
    <location>
        <begin position="328"/>
        <end position="341"/>
    </location>
</feature>
<keyword evidence="2" id="KW-0472">Membrane</keyword>
<organism evidence="3 4">
    <name type="scientific">Actinomyces weissii</name>
    <dbReference type="NCBI Taxonomy" id="675090"/>
    <lineage>
        <taxon>Bacteria</taxon>
        <taxon>Bacillati</taxon>
        <taxon>Actinomycetota</taxon>
        <taxon>Actinomycetes</taxon>
        <taxon>Actinomycetales</taxon>
        <taxon>Actinomycetaceae</taxon>
        <taxon>Actinomyces</taxon>
    </lineage>
</organism>
<protein>
    <submittedName>
        <fullName evidence="3">Conjugal transfer protein</fullName>
    </submittedName>
</protein>
<evidence type="ECO:0000313" key="3">
    <source>
        <dbReference type="EMBL" id="QQM67332.1"/>
    </source>
</evidence>
<dbReference type="InterPro" id="IPR046112">
    <property type="entry name" value="DUF6049"/>
</dbReference>
<name>A0A7T7S287_9ACTO</name>
<dbReference type="RefSeq" id="WP_200275829.1">
    <property type="nucleotide sequence ID" value="NZ_CP066802.1"/>
</dbReference>
<dbReference type="Pfam" id="PF19516">
    <property type="entry name" value="DUF6049"/>
    <property type="match status" value="1"/>
</dbReference>
<dbReference type="KEGG" id="awe:JG540_10130"/>
<feature type="region of interest" description="Disordered" evidence="1">
    <location>
        <begin position="230"/>
        <end position="282"/>
    </location>
</feature>
<feature type="compositionally biased region" description="Low complexity" evidence="1">
    <location>
        <begin position="362"/>
        <end position="371"/>
    </location>
</feature>
<reference evidence="3 4" key="1">
    <citation type="submission" date="2020-12" db="EMBL/GenBank/DDBJ databases">
        <authorList>
            <person name="Zhou J."/>
        </authorList>
    </citation>
    <scope>NUCLEOTIDE SEQUENCE [LARGE SCALE GENOMIC DNA]</scope>
    <source>
        <strain evidence="3 4">CCUG 61299</strain>
    </source>
</reference>
<feature type="region of interest" description="Disordered" evidence="1">
    <location>
        <begin position="611"/>
        <end position="631"/>
    </location>
</feature>
<evidence type="ECO:0000256" key="2">
    <source>
        <dbReference type="SAM" id="Phobius"/>
    </source>
</evidence>
<keyword evidence="4" id="KW-1185">Reference proteome</keyword>
<dbReference type="Proteomes" id="UP000595895">
    <property type="component" value="Chromosome"/>
</dbReference>